<dbReference type="EMBL" id="BART01007590">
    <property type="protein sequence ID" value="GAG60127.1"/>
    <property type="molecule type" value="Genomic_DNA"/>
</dbReference>
<sequence length="38" mass="4101">STVDSPADNLYGTSLAYDETCKKLIFIKEVCADAGFTL</sequence>
<evidence type="ECO:0000313" key="1">
    <source>
        <dbReference type="EMBL" id="GAG60127.1"/>
    </source>
</evidence>
<feature type="non-terminal residue" evidence="1">
    <location>
        <position position="1"/>
    </location>
</feature>
<gene>
    <name evidence="1" type="ORF">S01H4_17245</name>
</gene>
<protein>
    <submittedName>
        <fullName evidence="1">Uncharacterized protein</fullName>
    </submittedName>
</protein>
<organism evidence="1">
    <name type="scientific">marine sediment metagenome</name>
    <dbReference type="NCBI Taxonomy" id="412755"/>
    <lineage>
        <taxon>unclassified sequences</taxon>
        <taxon>metagenomes</taxon>
        <taxon>ecological metagenomes</taxon>
    </lineage>
</organism>
<dbReference type="AlphaFoldDB" id="X0ZPY8"/>
<reference evidence="1" key="1">
    <citation type="journal article" date="2014" name="Front. Microbiol.">
        <title>High frequency of phylogenetically diverse reductive dehalogenase-homologous genes in deep subseafloor sedimentary metagenomes.</title>
        <authorList>
            <person name="Kawai M."/>
            <person name="Futagami T."/>
            <person name="Toyoda A."/>
            <person name="Takaki Y."/>
            <person name="Nishi S."/>
            <person name="Hori S."/>
            <person name="Arai W."/>
            <person name="Tsubouchi T."/>
            <person name="Morono Y."/>
            <person name="Uchiyama I."/>
            <person name="Ito T."/>
            <person name="Fujiyama A."/>
            <person name="Inagaki F."/>
            <person name="Takami H."/>
        </authorList>
    </citation>
    <scope>NUCLEOTIDE SEQUENCE</scope>
    <source>
        <strain evidence="1">Expedition CK06-06</strain>
    </source>
</reference>
<accession>X0ZPY8</accession>
<comment type="caution">
    <text evidence="1">The sequence shown here is derived from an EMBL/GenBank/DDBJ whole genome shotgun (WGS) entry which is preliminary data.</text>
</comment>
<proteinExistence type="predicted"/>
<name>X0ZPY8_9ZZZZ</name>